<gene>
    <name evidence="8" type="ORF">N0F65_005547</name>
</gene>
<evidence type="ECO:0000313" key="9">
    <source>
        <dbReference type="Proteomes" id="UP001146120"/>
    </source>
</evidence>
<dbReference type="GO" id="GO:0031514">
    <property type="term" value="C:motile cilium"/>
    <property type="evidence" value="ECO:0007669"/>
    <property type="project" value="TreeGrafter"/>
</dbReference>
<dbReference type="GO" id="GO:0030992">
    <property type="term" value="C:intraciliary transport particle B"/>
    <property type="evidence" value="ECO:0007669"/>
    <property type="project" value="TreeGrafter"/>
</dbReference>
<dbReference type="Pfam" id="PF12317">
    <property type="entry name" value="IFT46_B_C"/>
    <property type="match status" value="1"/>
</dbReference>
<dbReference type="InterPro" id="IPR022088">
    <property type="entry name" value="Intraflagellar_transp_cmplxB"/>
</dbReference>
<evidence type="ECO:0000256" key="4">
    <source>
        <dbReference type="ARBA" id="ARBA00023069"/>
    </source>
</evidence>
<evidence type="ECO:0000256" key="3">
    <source>
        <dbReference type="ARBA" id="ARBA00022490"/>
    </source>
</evidence>
<feature type="compositionally biased region" description="Polar residues" evidence="7">
    <location>
        <begin position="161"/>
        <end position="184"/>
    </location>
</feature>
<organism evidence="8 9">
    <name type="scientific">Lagenidium giganteum</name>
    <dbReference type="NCBI Taxonomy" id="4803"/>
    <lineage>
        <taxon>Eukaryota</taxon>
        <taxon>Sar</taxon>
        <taxon>Stramenopiles</taxon>
        <taxon>Oomycota</taxon>
        <taxon>Peronosporomycetes</taxon>
        <taxon>Pythiales</taxon>
        <taxon>Pythiaceae</taxon>
    </lineage>
</organism>
<dbReference type="GO" id="GO:0060271">
    <property type="term" value="P:cilium assembly"/>
    <property type="evidence" value="ECO:0007669"/>
    <property type="project" value="TreeGrafter"/>
</dbReference>
<keyword evidence="6" id="KW-0966">Cell projection</keyword>
<sequence>MGGGGDSSIDSVDGSDPEDRRTNGSRSDSDSDEPPEIPGSPIAQSNRCFQAKYTDPSSPLKSKPKANVMKVHEDDSARASDDDGEYEHKETEAPRAAEFNASSSSDSEDDGDRARHEATTSRTQYRPRTAAADDLHNYRDLLPQTFIDEKRRENGSDREAQLSSDSPGKQASTLVAASKSSQEMGASKKDNTNAGGKYKIHVPSDIEKLFEHVPAYKPEVEELETMFEPFPPDFIPAIGLPFDGVQVPRPDGKSDGGIGVRVLKEPLQFSNVAELELLLQSTMKSRKWAKSERIHSIEDASHRPKEITQWIESVAKVRSTKPLHQVVYSKPMPTTEAILELWPEEMEEFLSKMAPLSLLALDLDILEVIKVVCVILDIPVRDGKVLESLHLLFSAYSNITAYERQQEQQAPPKSSLR</sequence>
<evidence type="ECO:0000313" key="8">
    <source>
        <dbReference type="EMBL" id="DAZ97575.1"/>
    </source>
</evidence>
<comment type="caution">
    <text evidence="8">The sequence shown here is derived from an EMBL/GenBank/DDBJ whole genome shotgun (WGS) entry which is preliminary data.</text>
</comment>
<keyword evidence="3" id="KW-0963">Cytoplasm</keyword>
<dbReference type="EMBL" id="DAKRPA010000131">
    <property type="protein sequence ID" value="DAZ97575.1"/>
    <property type="molecule type" value="Genomic_DNA"/>
</dbReference>
<evidence type="ECO:0000256" key="6">
    <source>
        <dbReference type="ARBA" id="ARBA00023273"/>
    </source>
</evidence>
<evidence type="ECO:0000256" key="5">
    <source>
        <dbReference type="ARBA" id="ARBA00023212"/>
    </source>
</evidence>
<evidence type="ECO:0000256" key="7">
    <source>
        <dbReference type="SAM" id="MobiDB-lite"/>
    </source>
</evidence>
<dbReference type="GO" id="GO:0042073">
    <property type="term" value="P:intraciliary transport"/>
    <property type="evidence" value="ECO:0007669"/>
    <property type="project" value="InterPro"/>
</dbReference>
<dbReference type="GO" id="GO:0005815">
    <property type="term" value="C:microtubule organizing center"/>
    <property type="evidence" value="ECO:0007669"/>
    <property type="project" value="TreeGrafter"/>
</dbReference>
<feature type="region of interest" description="Disordered" evidence="7">
    <location>
        <begin position="1"/>
        <end position="198"/>
    </location>
</feature>
<keyword evidence="9" id="KW-1185">Reference proteome</keyword>
<feature type="compositionally biased region" description="Basic and acidic residues" evidence="7">
    <location>
        <begin position="70"/>
        <end position="95"/>
    </location>
</feature>
<keyword evidence="5" id="KW-0206">Cytoskeleton</keyword>
<keyword evidence="4" id="KW-0969">Cilium</keyword>
<dbReference type="PANTHER" id="PTHR13376">
    <property type="entry name" value="INTRAFLAGELLAR TRANSPORT PROTEIN 46 HOMOLOG"/>
    <property type="match status" value="1"/>
</dbReference>
<comment type="subcellular location">
    <subcellularLocation>
        <location evidence="1">Cytoplasm</location>
        <location evidence="1">Cytoskeleton</location>
        <location evidence="1">Cilium basal body</location>
    </subcellularLocation>
</comment>
<reference evidence="8" key="1">
    <citation type="submission" date="2022-11" db="EMBL/GenBank/DDBJ databases">
        <authorList>
            <person name="Morgan W.R."/>
            <person name="Tartar A."/>
        </authorList>
    </citation>
    <scope>NUCLEOTIDE SEQUENCE</scope>
    <source>
        <strain evidence="8">ARSEF 373</strain>
    </source>
</reference>
<name>A0AAV2YU07_9STRA</name>
<feature type="compositionally biased region" description="Basic and acidic residues" evidence="7">
    <location>
        <begin position="147"/>
        <end position="160"/>
    </location>
</feature>
<proteinExistence type="inferred from homology"/>
<comment type="similarity">
    <text evidence="2">Belongs to the IFT46 family.</text>
</comment>
<evidence type="ECO:0000256" key="1">
    <source>
        <dbReference type="ARBA" id="ARBA00004120"/>
    </source>
</evidence>
<accession>A0AAV2YU07</accession>
<evidence type="ECO:0000256" key="2">
    <source>
        <dbReference type="ARBA" id="ARBA00007700"/>
    </source>
</evidence>
<dbReference type="Proteomes" id="UP001146120">
    <property type="component" value="Unassembled WGS sequence"/>
</dbReference>
<dbReference type="PANTHER" id="PTHR13376:SF0">
    <property type="entry name" value="INTRAFLAGELLAR TRANSPORT PROTEIN 46 HOMOLOG"/>
    <property type="match status" value="1"/>
</dbReference>
<evidence type="ECO:0008006" key="10">
    <source>
        <dbReference type="Google" id="ProtNLM"/>
    </source>
</evidence>
<dbReference type="AlphaFoldDB" id="A0AAV2YU07"/>
<reference evidence="8" key="2">
    <citation type="journal article" date="2023" name="Microbiol Resour">
        <title>Decontamination and Annotation of the Draft Genome Sequence of the Oomycete Lagenidium giganteum ARSEF 373.</title>
        <authorList>
            <person name="Morgan W.R."/>
            <person name="Tartar A."/>
        </authorList>
    </citation>
    <scope>NUCLEOTIDE SEQUENCE</scope>
    <source>
        <strain evidence="8">ARSEF 373</strain>
    </source>
</reference>
<protein>
    <recommendedName>
        <fullName evidence="10">Intraflagellar transport protein 46 homolog</fullName>
    </recommendedName>
</protein>